<feature type="transmembrane region" description="Helical" evidence="2">
    <location>
        <begin position="121"/>
        <end position="139"/>
    </location>
</feature>
<proteinExistence type="predicted"/>
<dbReference type="SMART" id="SM00635">
    <property type="entry name" value="BID_2"/>
    <property type="match status" value="1"/>
</dbReference>
<dbReference type="Gene3D" id="2.60.40.1080">
    <property type="match status" value="1"/>
</dbReference>
<evidence type="ECO:0000256" key="1">
    <source>
        <dbReference type="SAM" id="MobiDB-lite"/>
    </source>
</evidence>
<feature type="transmembrane region" description="Helical" evidence="2">
    <location>
        <begin position="151"/>
        <end position="172"/>
    </location>
</feature>
<organism evidence="4 5">
    <name type="scientific">Caproicibacterium amylolyticum</name>
    <dbReference type="NCBI Taxonomy" id="2766537"/>
    <lineage>
        <taxon>Bacteria</taxon>
        <taxon>Bacillati</taxon>
        <taxon>Bacillota</taxon>
        <taxon>Clostridia</taxon>
        <taxon>Eubacteriales</taxon>
        <taxon>Oscillospiraceae</taxon>
        <taxon>Caproicibacterium</taxon>
    </lineage>
</organism>
<gene>
    <name evidence="4" type="ORF">H6X83_12515</name>
</gene>
<dbReference type="Proteomes" id="UP000516046">
    <property type="component" value="Chromosome"/>
</dbReference>
<dbReference type="RefSeq" id="WP_212506795.1">
    <property type="nucleotide sequence ID" value="NZ_CP060696.1"/>
</dbReference>
<keyword evidence="2" id="KW-0812">Transmembrane</keyword>
<evidence type="ECO:0000259" key="3">
    <source>
        <dbReference type="SMART" id="SM00635"/>
    </source>
</evidence>
<keyword evidence="2" id="KW-1133">Transmembrane helix</keyword>
<evidence type="ECO:0000256" key="2">
    <source>
        <dbReference type="SAM" id="Phobius"/>
    </source>
</evidence>
<keyword evidence="2" id="KW-0472">Membrane</keyword>
<sequence length="499" mass="53320">MKFGIRTPSLKRSISARTTGAAKRALKRAVIPGYGKKGMGWLHDPKKAAYNAVYHRTTVGVSDLLKSGGSSSHAAPSISFSESLQNTPSIDPVPQNTSDEPPTGNLWSNPDPDRKWYEKTWACILLLVLFCPIGIFLMYKYHPDWKKPLKITADVVSGLWFLFWMIGIISVASTKYPAQLQLTGNVQTIDLKEKVTLQVQTTPSDANTGTVQFVSDNAAVATFSRNDGSGTLTGTVTGVSEGSTEVYVTYNDSVVSNKIKVTVEDKAKKAALQKQADKVVSQINALGTVTLAGESNVQAAREGYDRLPDEAKILVTNYDVLTAAEATIVNEKAQEQLKADAAAVQKTIASIGTVTLERESAISDARQQYDSLSDEGKKLVTNYAVLTAAETTLQGQKDAKAKQEAATKAAADKAAADKAAAEKAAAQKQQQTAASSNDAGTTAPAAAENGQTVYWTPHGKSYHFNRNCPTLSRSKTILSGTLAEAKAAGKTDPCDKCAY</sequence>
<feature type="region of interest" description="Disordered" evidence="1">
    <location>
        <begin position="424"/>
        <end position="444"/>
    </location>
</feature>
<dbReference type="InterPro" id="IPR003343">
    <property type="entry name" value="Big_2"/>
</dbReference>
<name>A0A7G9WGB9_9FIRM</name>
<dbReference type="AlphaFoldDB" id="A0A7G9WGB9"/>
<dbReference type="EMBL" id="CP060696">
    <property type="protein sequence ID" value="QNO17731.1"/>
    <property type="molecule type" value="Genomic_DNA"/>
</dbReference>
<feature type="compositionally biased region" description="Low complexity" evidence="1">
    <location>
        <begin position="424"/>
        <end position="434"/>
    </location>
</feature>
<dbReference type="InterPro" id="IPR008964">
    <property type="entry name" value="Invasin/intimin_cell_adhesion"/>
</dbReference>
<feature type="region of interest" description="Disordered" evidence="1">
    <location>
        <begin position="82"/>
        <end position="110"/>
    </location>
</feature>
<dbReference type="Pfam" id="PF02368">
    <property type="entry name" value="Big_2"/>
    <property type="match status" value="1"/>
</dbReference>
<dbReference type="SUPFAM" id="SSF49373">
    <property type="entry name" value="Invasin/intimin cell-adhesion fragments"/>
    <property type="match status" value="1"/>
</dbReference>
<evidence type="ECO:0000313" key="5">
    <source>
        <dbReference type="Proteomes" id="UP000516046"/>
    </source>
</evidence>
<keyword evidence="5" id="KW-1185">Reference proteome</keyword>
<feature type="compositionally biased region" description="Polar residues" evidence="1">
    <location>
        <begin position="84"/>
        <end position="108"/>
    </location>
</feature>
<evidence type="ECO:0000313" key="4">
    <source>
        <dbReference type="EMBL" id="QNO17731.1"/>
    </source>
</evidence>
<protein>
    <submittedName>
        <fullName evidence="4">Ig-like domain-containing protein</fullName>
    </submittedName>
</protein>
<accession>A0A7G9WGB9</accession>
<dbReference type="KEGG" id="caml:H6X83_12515"/>
<feature type="domain" description="BIG2" evidence="3">
    <location>
        <begin position="176"/>
        <end position="260"/>
    </location>
</feature>
<reference evidence="4 5" key="1">
    <citation type="submission" date="2020-08" db="EMBL/GenBank/DDBJ databases">
        <authorList>
            <person name="Ren C."/>
            <person name="Gu Y."/>
            <person name="Xu Y."/>
        </authorList>
    </citation>
    <scope>NUCLEOTIDE SEQUENCE [LARGE SCALE GENOMIC DNA]</scope>
    <source>
        <strain evidence="4 5">LBM18003</strain>
    </source>
</reference>